<feature type="region of interest" description="Disordered" evidence="16">
    <location>
        <begin position="63"/>
        <end position="100"/>
    </location>
</feature>
<feature type="compositionally biased region" description="Acidic residues" evidence="16">
    <location>
        <begin position="63"/>
        <end position="74"/>
    </location>
</feature>
<dbReference type="PANTHER" id="PTHR43297">
    <property type="entry name" value="OLIGOPEPTIDE TRANSPORT ATP-BINDING PROTEIN APPD"/>
    <property type="match status" value="1"/>
</dbReference>
<comment type="caution">
    <text evidence="18">The sequence shown here is derived from an EMBL/GenBank/DDBJ whole genome shotgun (WGS) entry which is preliminary data.</text>
</comment>
<evidence type="ECO:0000256" key="2">
    <source>
        <dbReference type="ARBA" id="ARBA00005417"/>
    </source>
</evidence>
<dbReference type="PROSITE" id="PS00211">
    <property type="entry name" value="ABC_TRANSPORTER_1"/>
    <property type="match status" value="1"/>
</dbReference>
<protein>
    <recommendedName>
        <fullName evidence="14">Nickel import system ATP-binding protein NikD</fullName>
        <ecNumber evidence="13">7.2.2.11</ecNumber>
    </recommendedName>
</protein>
<evidence type="ECO:0000256" key="9">
    <source>
        <dbReference type="ARBA" id="ARBA00023065"/>
    </source>
</evidence>
<evidence type="ECO:0000256" key="11">
    <source>
        <dbReference type="ARBA" id="ARBA00023136"/>
    </source>
</evidence>
<evidence type="ECO:0000256" key="13">
    <source>
        <dbReference type="ARBA" id="ARBA00039098"/>
    </source>
</evidence>
<evidence type="ECO:0000256" key="4">
    <source>
        <dbReference type="ARBA" id="ARBA00022475"/>
    </source>
</evidence>
<dbReference type="InterPro" id="IPR050388">
    <property type="entry name" value="ABC_Ni/Peptide_Import"/>
</dbReference>
<keyword evidence="5" id="KW-0533">Nickel</keyword>
<dbReference type="EMBL" id="JAYMFH010000011">
    <property type="protein sequence ID" value="MEC4295284.1"/>
    <property type="molecule type" value="Genomic_DNA"/>
</dbReference>
<keyword evidence="7 18" id="KW-0067">ATP-binding</keyword>
<name>A0ABU6J0J3_9ACTN</name>
<dbReference type="Gene3D" id="3.40.50.300">
    <property type="entry name" value="P-loop containing nucleotide triphosphate hydrolases"/>
    <property type="match status" value="1"/>
</dbReference>
<evidence type="ECO:0000256" key="1">
    <source>
        <dbReference type="ARBA" id="ARBA00004202"/>
    </source>
</evidence>
<evidence type="ECO:0000256" key="7">
    <source>
        <dbReference type="ARBA" id="ARBA00022840"/>
    </source>
</evidence>
<accession>A0ABU6J0J3</accession>
<dbReference type="InterPro" id="IPR027417">
    <property type="entry name" value="P-loop_NTPase"/>
</dbReference>
<dbReference type="InterPro" id="IPR017871">
    <property type="entry name" value="ABC_transporter-like_CS"/>
</dbReference>
<comment type="catalytic activity">
    <reaction evidence="15">
        <text>Ni(2+)(out) + ATP + H2O = Ni(2+)(in) + ADP + phosphate + H(+)</text>
        <dbReference type="Rhea" id="RHEA:15557"/>
        <dbReference type="ChEBI" id="CHEBI:15377"/>
        <dbReference type="ChEBI" id="CHEBI:15378"/>
        <dbReference type="ChEBI" id="CHEBI:30616"/>
        <dbReference type="ChEBI" id="CHEBI:43474"/>
        <dbReference type="ChEBI" id="CHEBI:49786"/>
        <dbReference type="ChEBI" id="CHEBI:456216"/>
        <dbReference type="EC" id="7.2.2.11"/>
    </reaction>
    <physiologicalReaction direction="left-to-right" evidence="15">
        <dbReference type="Rhea" id="RHEA:15558"/>
    </physiologicalReaction>
</comment>
<evidence type="ECO:0000256" key="14">
    <source>
        <dbReference type="ARBA" id="ARBA00044143"/>
    </source>
</evidence>
<evidence type="ECO:0000256" key="3">
    <source>
        <dbReference type="ARBA" id="ARBA00022448"/>
    </source>
</evidence>
<keyword evidence="10" id="KW-0921">Nickel transport</keyword>
<dbReference type="RefSeq" id="WP_326454835.1">
    <property type="nucleotide sequence ID" value="NZ_JAYMFH010000011.1"/>
</dbReference>
<feature type="compositionally biased region" description="Low complexity" evidence="16">
    <location>
        <begin position="378"/>
        <end position="403"/>
    </location>
</feature>
<dbReference type="Proteomes" id="UP001343724">
    <property type="component" value="Unassembled WGS sequence"/>
</dbReference>
<evidence type="ECO:0000256" key="5">
    <source>
        <dbReference type="ARBA" id="ARBA00022596"/>
    </source>
</evidence>
<evidence type="ECO:0000256" key="15">
    <source>
        <dbReference type="ARBA" id="ARBA00048610"/>
    </source>
</evidence>
<evidence type="ECO:0000313" key="18">
    <source>
        <dbReference type="EMBL" id="MEC4295284.1"/>
    </source>
</evidence>
<dbReference type="InterPro" id="IPR003593">
    <property type="entry name" value="AAA+_ATPase"/>
</dbReference>
<reference evidence="18 19" key="1">
    <citation type="submission" date="2024-01" db="EMBL/GenBank/DDBJ databases">
        <title>novel species in genus Adlercreutzia.</title>
        <authorList>
            <person name="Liu X."/>
        </authorList>
    </citation>
    <scope>NUCLEOTIDE SEQUENCE [LARGE SCALE GENOMIC DNA]</scope>
    <source>
        <strain evidence="18 19">R22</strain>
    </source>
</reference>
<comment type="subcellular location">
    <subcellularLocation>
        <location evidence="1">Cell membrane</location>
        <topology evidence="1">Peripheral membrane protein</topology>
    </subcellularLocation>
</comment>
<keyword evidence="3" id="KW-0813">Transport</keyword>
<keyword evidence="6" id="KW-0547">Nucleotide-binding</keyword>
<comment type="similarity">
    <text evidence="2">Belongs to the ABC transporter superfamily.</text>
</comment>
<proteinExistence type="inferred from homology"/>
<keyword evidence="19" id="KW-1185">Reference proteome</keyword>
<evidence type="ECO:0000313" key="19">
    <source>
        <dbReference type="Proteomes" id="UP001343724"/>
    </source>
</evidence>
<keyword evidence="9" id="KW-0406">Ion transport</keyword>
<dbReference type="GO" id="GO:0005524">
    <property type="term" value="F:ATP binding"/>
    <property type="evidence" value="ECO:0007669"/>
    <property type="project" value="UniProtKB-KW"/>
</dbReference>
<evidence type="ECO:0000256" key="12">
    <source>
        <dbReference type="ARBA" id="ARBA00038669"/>
    </source>
</evidence>
<evidence type="ECO:0000256" key="8">
    <source>
        <dbReference type="ARBA" id="ARBA00022967"/>
    </source>
</evidence>
<dbReference type="InterPro" id="IPR003439">
    <property type="entry name" value="ABC_transporter-like_ATP-bd"/>
</dbReference>
<dbReference type="EC" id="7.2.2.11" evidence="13"/>
<organism evidence="18 19">
    <name type="scientific">Adlercreutzia shanghongiae</name>
    <dbReference type="NCBI Taxonomy" id="3111773"/>
    <lineage>
        <taxon>Bacteria</taxon>
        <taxon>Bacillati</taxon>
        <taxon>Actinomycetota</taxon>
        <taxon>Coriobacteriia</taxon>
        <taxon>Eggerthellales</taxon>
        <taxon>Eggerthellaceae</taxon>
        <taxon>Adlercreutzia</taxon>
    </lineage>
</organism>
<dbReference type="PROSITE" id="PS50893">
    <property type="entry name" value="ABC_TRANSPORTER_2"/>
    <property type="match status" value="1"/>
</dbReference>
<dbReference type="SMART" id="SM00382">
    <property type="entry name" value="AAA"/>
    <property type="match status" value="1"/>
</dbReference>
<dbReference type="PANTHER" id="PTHR43297:SF13">
    <property type="entry name" value="NICKEL ABC TRANSPORTER, ATP-BINDING PROTEIN"/>
    <property type="match status" value="1"/>
</dbReference>
<evidence type="ECO:0000259" key="17">
    <source>
        <dbReference type="PROSITE" id="PS50893"/>
    </source>
</evidence>
<dbReference type="Pfam" id="PF00005">
    <property type="entry name" value="ABC_tran"/>
    <property type="match status" value="1"/>
</dbReference>
<gene>
    <name evidence="18" type="ORF">VJ920_08165</name>
</gene>
<feature type="region of interest" description="Disordered" evidence="16">
    <location>
        <begin position="359"/>
        <end position="433"/>
    </location>
</feature>
<keyword evidence="11" id="KW-0472">Membrane</keyword>
<dbReference type="SUPFAM" id="SSF52540">
    <property type="entry name" value="P-loop containing nucleoside triphosphate hydrolases"/>
    <property type="match status" value="1"/>
</dbReference>
<evidence type="ECO:0000256" key="10">
    <source>
        <dbReference type="ARBA" id="ARBA00023112"/>
    </source>
</evidence>
<keyword evidence="4" id="KW-1003">Cell membrane</keyword>
<feature type="region of interest" description="Disordered" evidence="16">
    <location>
        <begin position="20"/>
        <end position="42"/>
    </location>
</feature>
<evidence type="ECO:0000256" key="6">
    <source>
        <dbReference type="ARBA" id="ARBA00022741"/>
    </source>
</evidence>
<evidence type="ECO:0000256" key="16">
    <source>
        <dbReference type="SAM" id="MobiDB-lite"/>
    </source>
</evidence>
<feature type="compositionally biased region" description="Basic and acidic residues" evidence="16">
    <location>
        <begin position="75"/>
        <end position="93"/>
    </location>
</feature>
<feature type="domain" description="ABC transporter" evidence="17">
    <location>
        <begin position="102"/>
        <end position="347"/>
    </location>
</feature>
<keyword evidence="8" id="KW-1278">Translocase</keyword>
<comment type="subunit">
    <text evidence="12">The complex is composed of two ATP-binding proteins (NikD and NikE), two transmembrane proteins (NikB and NikC) and a solute-binding protein (NikA).</text>
</comment>
<sequence length="433" mass="46006">MEHTPLGKRAEHEALGGAGHEVLDHGASPVHHHHSHAADSRHVHGHHLLTVENLSVAFRMYEERDEDGAESEDSAEGRRGENERGKALGKSDSRGNPLRKRRRASALCRYLDAPQREVEVIHSLSLSVHEGEIVAVVGASGSGKTLLADAILGLFEPNALVRGRIWFDGRAMDAAALAAERGRGIAFVPQSVASLDPLMRVGRQVEGTPQGRGAARRADAARRRARRQELFARYGLSEAVARMYPHELSGGMARRVLLCCALMEQPKLIVADEPTPGLDLPLAVKALEDFRAFADGGGGVVLITHDIELALTVADRVAVFRDGTVVEETSVAAFASPETLTHPFTRQLWHALPEHDFATSEVEPVREGVASTAPTEHAPALTPTASAPTASAPTASAPTASTSNVGGNFGRPSAPASDDTGTHDAPDKGTPSC</sequence>